<evidence type="ECO:0000313" key="2">
    <source>
        <dbReference type="Proteomes" id="UP000189310"/>
    </source>
</evidence>
<dbReference type="SUPFAM" id="SSF52172">
    <property type="entry name" value="CheY-like"/>
    <property type="match status" value="1"/>
</dbReference>
<evidence type="ECO:0000313" key="1">
    <source>
        <dbReference type="EMBL" id="ONN70438.1"/>
    </source>
</evidence>
<reference evidence="1 2" key="1">
    <citation type="submission" date="2017-01" db="EMBL/GenBank/DDBJ databases">
        <title>Pseudomonas psychrotolerans genome sequencing and assembly.</title>
        <authorList>
            <person name="Vyas B."/>
            <person name="Mayilraj S."/>
        </authorList>
    </citation>
    <scope>NUCLEOTIDE SEQUENCE [LARGE SCALE GENOMIC DNA]</scope>
    <source>
        <strain evidence="1 2">SDS18</strain>
    </source>
</reference>
<evidence type="ECO:0008006" key="3">
    <source>
        <dbReference type="Google" id="ProtNLM"/>
    </source>
</evidence>
<dbReference type="InterPro" id="IPR011006">
    <property type="entry name" value="CheY-like_superfamily"/>
</dbReference>
<comment type="caution">
    <text evidence="1">The sequence shown here is derived from an EMBL/GenBank/DDBJ whole genome shotgun (WGS) entry which is preliminary data.</text>
</comment>
<sequence>MSSRTCLSPIALPGQLTGADLANLLISRWPTLPIIITTGYGFEIKADLPASMVYLQKPWMPAALKSAIAQALR</sequence>
<organism evidence="1 2">
    <name type="scientific">Pseudomonas oryzihabitans</name>
    <dbReference type="NCBI Taxonomy" id="47885"/>
    <lineage>
        <taxon>Bacteria</taxon>
        <taxon>Pseudomonadati</taxon>
        <taxon>Pseudomonadota</taxon>
        <taxon>Gammaproteobacteria</taxon>
        <taxon>Pseudomonadales</taxon>
        <taxon>Pseudomonadaceae</taxon>
        <taxon>Pseudomonas</taxon>
    </lineage>
</organism>
<accession>A0ABX3IRU8</accession>
<name>A0ABX3IRU8_9PSED</name>
<dbReference type="Gene3D" id="3.40.50.2300">
    <property type="match status" value="1"/>
</dbReference>
<proteinExistence type="predicted"/>
<keyword evidence="2" id="KW-1185">Reference proteome</keyword>
<dbReference type="Proteomes" id="UP000189310">
    <property type="component" value="Unassembled WGS sequence"/>
</dbReference>
<dbReference type="EMBL" id="MTLN01000008">
    <property type="protein sequence ID" value="ONN70438.1"/>
    <property type="molecule type" value="Genomic_DNA"/>
</dbReference>
<protein>
    <recommendedName>
        <fullName evidence="3">Response regulatory domain-containing protein</fullName>
    </recommendedName>
</protein>
<gene>
    <name evidence="1" type="ORF">BVL52_19520</name>
</gene>